<dbReference type="GO" id="GO:0005886">
    <property type="term" value="C:plasma membrane"/>
    <property type="evidence" value="ECO:0007669"/>
    <property type="project" value="UniProtKB-SubCell"/>
</dbReference>
<comment type="subcellular location">
    <subcellularLocation>
        <location evidence="1">Cell membrane</location>
        <topology evidence="1">Multi-pass membrane protein</topology>
    </subcellularLocation>
</comment>
<evidence type="ECO:0000256" key="4">
    <source>
        <dbReference type="ARBA" id="ARBA00022679"/>
    </source>
</evidence>
<evidence type="ECO:0000256" key="5">
    <source>
        <dbReference type="ARBA" id="ARBA00022692"/>
    </source>
</evidence>
<keyword evidence="7 8" id="KW-0472">Membrane</keyword>
<evidence type="ECO:0000313" key="10">
    <source>
        <dbReference type="EMBL" id="AMW34410.1"/>
    </source>
</evidence>
<evidence type="ECO:0000313" key="11">
    <source>
        <dbReference type="Proteomes" id="UP000076066"/>
    </source>
</evidence>
<evidence type="ECO:0000256" key="7">
    <source>
        <dbReference type="ARBA" id="ARBA00023136"/>
    </source>
</evidence>
<name>A0A143DCZ6_9PROT</name>
<keyword evidence="6 8" id="KW-1133">Transmembrane helix</keyword>
<feature type="transmembrane region" description="Helical" evidence="8">
    <location>
        <begin position="218"/>
        <end position="236"/>
    </location>
</feature>
<feature type="transmembrane region" description="Helical" evidence="8">
    <location>
        <begin position="88"/>
        <end position="108"/>
    </location>
</feature>
<keyword evidence="2" id="KW-1003">Cell membrane</keyword>
<feature type="transmembrane region" description="Helical" evidence="8">
    <location>
        <begin position="264"/>
        <end position="289"/>
    </location>
</feature>
<dbReference type="RefSeq" id="WP_066133532.1">
    <property type="nucleotide sequence ID" value="NZ_JAAVSZ010000004.1"/>
</dbReference>
<dbReference type="InterPro" id="IPR038731">
    <property type="entry name" value="RgtA/B/C-like"/>
</dbReference>
<dbReference type="PANTHER" id="PTHR33908:SF11">
    <property type="entry name" value="MEMBRANE PROTEIN"/>
    <property type="match status" value="1"/>
</dbReference>
<dbReference type="GO" id="GO:0016763">
    <property type="term" value="F:pentosyltransferase activity"/>
    <property type="evidence" value="ECO:0007669"/>
    <property type="project" value="TreeGrafter"/>
</dbReference>
<evidence type="ECO:0000259" key="9">
    <source>
        <dbReference type="Pfam" id="PF13231"/>
    </source>
</evidence>
<evidence type="ECO:0000256" key="6">
    <source>
        <dbReference type="ARBA" id="ARBA00022989"/>
    </source>
</evidence>
<gene>
    <name evidence="10" type="ORF">AY555_03520</name>
</gene>
<evidence type="ECO:0000256" key="2">
    <source>
        <dbReference type="ARBA" id="ARBA00022475"/>
    </source>
</evidence>
<protein>
    <recommendedName>
        <fullName evidence="9">Glycosyltransferase RgtA/B/C/D-like domain-containing protein</fullName>
    </recommendedName>
</protein>
<keyword evidence="3" id="KW-0328">Glycosyltransferase</keyword>
<feature type="transmembrane region" description="Helical" evidence="8">
    <location>
        <begin position="154"/>
        <end position="177"/>
    </location>
</feature>
<keyword evidence="4" id="KW-0808">Transferase</keyword>
<feature type="domain" description="Glycosyltransferase RgtA/B/C/D-like" evidence="9">
    <location>
        <begin position="66"/>
        <end position="236"/>
    </location>
</feature>
<feature type="transmembrane region" description="Helical" evidence="8">
    <location>
        <begin position="20"/>
        <end position="41"/>
    </location>
</feature>
<dbReference type="Proteomes" id="UP000076066">
    <property type="component" value="Chromosome"/>
</dbReference>
<sequence length="512" mass="56520">MVEPVMTRESCCRNSWSSPAFRVALMVVLAVTVWRLFQLFGTPVNLSFDEAQYWSWSTDPAFGYFSKPPFIAWVIALTTGLGGDSEPWVRIGATLAHALTALLVYGIGFVLFDRDHADAGSEHRSVGVWSGVIYITLPAVSLSSMLVSTDAFLLMFWALSLLGLACIVTGGSAWWWLAVGLGFGFGLLSKYAMVFFIVSVVLALLWHPPWRRFLRSPGLWGALVLGAALYAPNIWWNLAHGMASYRHTGDNVNLGADVFNPLNMVAFLASQAGVFGPLLLVTLVLALCVPARSRLHVDWRFRFLAAFVVPVLVIMSVQALVSRANANWAAPAFVAAVPLVVSWCLGTGARAWILRASIVLHVLVASLVYNADSLAAAFGVRVPPALDLQKRVRGWDDAGRWVRELKAQNPDRPLLFDDRKTMATLLYYARPLAWDSFMWHPGDVVHNHYELTMPLPDVPGGRFLYVTRHDPGVLYQRFQSVEPVAVFRSAGVAGGRLELSAWYVDHFLGYGP</sequence>
<reference evidence="10 11" key="1">
    <citation type="submission" date="2016-02" db="EMBL/GenBank/DDBJ databases">
        <title>Complete Genome of H5569, the type strain of the newly described species Haematospirillium jordaniae.</title>
        <authorList>
            <person name="Nicholson A.C."/>
            <person name="Humrighouse B.W."/>
            <person name="Loparov V."/>
            <person name="McQuiston J.R."/>
        </authorList>
    </citation>
    <scope>NUCLEOTIDE SEQUENCE [LARGE SCALE GENOMIC DNA]</scope>
    <source>
        <strain evidence="10 11">H5569</strain>
    </source>
</reference>
<organism evidence="10 11">
    <name type="scientific">Haematospirillum jordaniae</name>
    <dbReference type="NCBI Taxonomy" id="1549855"/>
    <lineage>
        <taxon>Bacteria</taxon>
        <taxon>Pseudomonadati</taxon>
        <taxon>Pseudomonadota</taxon>
        <taxon>Alphaproteobacteria</taxon>
        <taxon>Rhodospirillales</taxon>
        <taxon>Novispirillaceae</taxon>
        <taxon>Haematospirillum</taxon>
    </lineage>
</organism>
<keyword evidence="11" id="KW-1185">Reference proteome</keyword>
<feature type="transmembrane region" description="Helical" evidence="8">
    <location>
        <begin position="352"/>
        <end position="371"/>
    </location>
</feature>
<feature type="transmembrane region" description="Helical" evidence="8">
    <location>
        <begin position="183"/>
        <end position="206"/>
    </location>
</feature>
<evidence type="ECO:0000256" key="8">
    <source>
        <dbReference type="SAM" id="Phobius"/>
    </source>
</evidence>
<feature type="transmembrane region" description="Helical" evidence="8">
    <location>
        <begin position="327"/>
        <end position="345"/>
    </location>
</feature>
<dbReference type="KEGG" id="hjo:AY555_03520"/>
<feature type="transmembrane region" description="Helical" evidence="8">
    <location>
        <begin position="301"/>
        <end position="321"/>
    </location>
</feature>
<accession>A0A143DCZ6</accession>
<dbReference type="STRING" id="1549855.AY555_03520"/>
<dbReference type="InterPro" id="IPR050297">
    <property type="entry name" value="LipidA_mod_glycosyltrf_83"/>
</dbReference>
<dbReference type="PANTHER" id="PTHR33908">
    <property type="entry name" value="MANNOSYLTRANSFERASE YKCB-RELATED"/>
    <property type="match status" value="1"/>
</dbReference>
<proteinExistence type="predicted"/>
<dbReference type="GO" id="GO:0009103">
    <property type="term" value="P:lipopolysaccharide biosynthetic process"/>
    <property type="evidence" value="ECO:0007669"/>
    <property type="project" value="UniProtKB-ARBA"/>
</dbReference>
<dbReference type="OrthoDB" id="9811222at2"/>
<feature type="transmembrane region" description="Helical" evidence="8">
    <location>
        <begin position="128"/>
        <end position="147"/>
    </location>
</feature>
<evidence type="ECO:0000256" key="3">
    <source>
        <dbReference type="ARBA" id="ARBA00022676"/>
    </source>
</evidence>
<keyword evidence="5 8" id="KW-0812">Transmembrane</keyword>
<dbReference type="Pfam" id="PF13231">
    <property type="entry name" value="PMT_2"/>
    <property type="match status" value="1"/>
</dbReference>
<feature type="transmembrane region" description="Helical" evidence="8">
    <location>
        <begin position="61"/>
        <end position="81"/>
    </location>
</feature>
<dbReference type="AlphaFoldDB" id="A0A143DCZ6"/>
<dbReference type="EMBL" id="CP014525">
    <property type="protein sequence ID" value="AMW34410.1"/>
    <property type="molecule type" value="Genomic_DNA"/>
</dbReference>
<evidence type="ECO:0000256" key="1">
    <source>
        <dbReference type="ARBA" id="ARBA00004651"/>
    </source>
</evidence>